<keyword evidence="1" id="KW-0479">Metal-binding</keyword>
<dbReference type="CDD" id="cd23820">
    <property type="entry name" value="RWD_RNF14"/>
    <property type="match status" value="1"/>
</dbReference>
<sequence>MSQLGELENLTVLYKSEDFQFVRDTTTSLITGWYYAHPKLPQKTPTLQARIRVTSQITKLFPYTHPQLKRLDGALYKIYLIDHPPPVLLKFTLPQGYPETEAPLLRLECSWVPSFYLDEVVSQLNAFASCKIGEQCLWECFDYLECELLSSLLELPREGDSLVYDVSEKIPHRRMRDSALASIVDYDALERRRVFRESKVECEVCMDADKLGAECTRLSGCEHVFCHECLREALKYHMADGVTAGTFRCLGCNSLVDLNEVRLSFAGGLNI</sequence>
<dbReference type="Gene3D" id="3.30.40.10">
    <property type="entry name" value="Zinc/RING finger domain, C3HC4 (zinc finger)"/>
    <property type="match status" value="1"/>
</dbReference>
<feature type="domain" description="RING-type" evidence="5">
    <location>
        <begin position="202"/>
        <end position="253"/>
    </location>
</feature>
<name>A0A0R3UBF8_MESCO</name>
<feature type="domain" description="RWD" evidence="6">
    <location>
        <begin position="5"/>
        <end position="151"/>
    </location>
</feature>
<dbReference type="InterPro" id="IPR001841">
    <property type="entry name" value="Znf_RING"/>
</dbReference>
<evidence type="ECO:0000259" key="6">
    <source>
        <dbReference type="PROSITE" id="PS50908"/>
    </source>
</evidence>
<dbReference type="InterPro" id="IPR013083">
    <property type="entry name" value="Znf_RING/FYVE/PHD"/>
</dbReference>
<gene>
    <name evidence="7" type="ORF">MCOS_LOCUS4257</name>
</gene>
<dbReference type="InterPro" id="IPR016135">
    <property type="entry name" value="UBQ-conjugating_enzyme/RWD"/>
</dbReference>
<evidence type="ECO:0000256" key="1">
    <source>
        <dbReference type="ARBA" id="ARBA00022723"/>
    </source>
</evidence>
<dbReference type="Proteomes" id="UP000267029">
    <property type="component" value="Unassembled WGS sequence"/>
</dbReference>
<dbReference type="PROSITE" id="PS50089">
    <property type="entry name" value="ZF_RING_2"/>
    <property type="match status" value="1"/>
</dbReference>
<evidence type="ECO:0000313" key="9">
    <source>
        <dbReference type="WBParaSite" id="MCU_012678-RA"/>
    </source>
</evidence>
<dbReference type="OrthoDB" id="1431934at2759"/>
<dbReference type="InterPro" id="IPR017907">
    <property type="entry name" value="Znf_RING_CS"/>
</dbReference>
<keyword evidence="2 4" id="KW-0863">Zinc-finger</keyword>
<evidence type="ECO:0000259" key="5">
    <source>
        <dbReference type="PROSITE" id="PS50089"/>
    </source>
</evidence>
<evidence type="ECO:0000256" key="4">
    <source>
        <dbReference type="PROSITE-ProRule" id="PRU00175"/>
    </source>
</evidence>
<accession>A0A0R3UBF8</accession>
<evidence type="ECO:0000313" key="7">
    <source>
        <dbReference type="EMBL" id="VDD78254.1"/>
    </source>
</evidence>
<dbReference type="WBParaSite" id="MCU_012678-RA">
    <property type="protein sequence ID" value="MCU_012678-RA"/>
    <property type="gene ID" value="MCU_012678"/>
</dbReference>
<reference evidence="7 8" key="1">
    <citation type="submission" date="2018-10" db="EMBL/GenBank/DDBJ databases">
        <authorList>
            <consortium name="Pathogen Informatics"/>
        </authorList>
    </citation>
    <scope>NUCLEOTIDE SEQUENCE [LARGE SCALE GENOMIC DNA]</scope>
</reference>
<dbReference type="Pfam" id="PF05773">
    <property type="entry name" value="RWD"/>
    <property type="match status" value="1"/>
</dbReference>
<dbReference type="PROSITE" id="PS00518">
    <property type="entry name" value="ZF_RING_1"/>
    <property type="match status" value="1"/>
</dbReference>
<evidence type="ECO:0000313" key="8">
    <source>
        <dbReference type="Proteomes" id="UP000267029"/>
    </source>
</evidence>
<reference evidence="9" key="2">
    <citation type="submission" date="2019-11" db="UniProtKB">
        <authorList>
            <consortium name="WormBaseParasite"/>
        </authorList>
    </citation>
    <scope>IDENTIFICATION</scope>
</reference>
<keyword evidence="3" id="KW-0862">Zinc</keyword>
<dbReference type="PROSITE" id="PS50908">
    <property type="entry name" value="RWD"/>
    <property type="match status" value="1"/>
</dbReference>
<organism evidence="9">
    <name type="scientific">Mesocestoides corti</name>
    <name type="common">Flatworm</name>
    <dbReference type="NCBI Taxonomy" id="53468"/>
    <lineage>
        <taxon>Eukaryota</taxon>
        <taxon>Metazoa</taxon>
        <taxon>Spiralia</taxon>
        <taxon>Lophotrochozoa</taxon>
        <taxon>Platyhelminthes</taxon>
        <taxon>Cestoda</taxon>
        <taxon>Eucestoda</taxon>
        <taxon>Cyclophyllidea</taxon>
        <taxon>Mesocestoididae</taxon>
        <taxon>Mesocestoides</taxon>
    </lineage>
</organism>
<dbReference type="SUPFAM" id="SSF54495">
    <property type="entry name" value="UBC-like"/>
    <property type="match status" value="1"/>
</dbReference>
<protein>
    <submittedName>
        <fullName evidence="9">RING-type domain-containing protein</fullName>
    </submittedName>
</protein>
<proteinExistence type="predicted"/>
<keyword evidence="8" id="KW-1185">Reference proteome</keyword>
<dbReference type="EMBL" id="UXSR01001428">
    <property type="protein sequence ID" value="VDD78254.1"/>
    <property type="molecule type" value="Genomic_DNA"/>
</dbReference>
<dbReference type="InterPro" id="IPR006575">
    <property type="entry name" value="RWD_dom"/>
</dbReference>
<evidence type="ECO:0000256" key="2">
    <source>
        <dbReference type="ARBA" id="ARBA00022771"/>
    </source>
</evidence>
<dbReference type="GO" id="GO:0008270">
    <property type="term" value="F:zinc ion binding"/>
    <property type="evidence" value="ECO:0007669"/>
    <property type="project" value="UniProtKB-KW"/>
</dbReference>
<dbReference type="SUPFAM" id="SSF57850">
    <property type="entry name" value="RING/U-box"/>
    <property type="match status" value="1"/>
</dbReference>
<dbReference type="AlphaFoldDB" id="A0A0R3UBF8"/>
<evidence type="ECO:0000256" key="3">
    <source>
        <dbReference type="ARBA" id="ARBA00022833"/>
    </source>
</evidence>
<dbReference type="Gene3D" id="3.10.110.10">
    <property type="entry name" value="Ubiquitin Conjugating Enzyme"/>
    <property type="match status" value="1"/>
</dbReference>